<keyword evidence="5" id="KW-1185">Reference proteome</keyword>
<dbReference type="SMART" id="SM00448">
    <property type="entry name" value="REC"/>
    <property type="match status" value="1"/>
</dbReference>
<protein>
    <submittedName>
        <fullName evidence="4">Response regulator</fullName>
    </submittedName>
</protein>
<evidence type="ECO:0000256" key="2">
    <source>
        <dbReference type="SAM" id="MobiDB-lite"/>
    </source>
</evidence>
<proteinExistence type="predicted"/>
<feature type="compositionally biased region" description="Basic and acidic residues" evidence="2">
    <location>
        <begin position="182"/>
        <end position="191"/>
    </location>
</feature>
<dbReference type="PANTHER" id="PTHR43228:SF1">
    <property type="entry name" value="TWO-COMPONENT RESPONSE REGULATOR ARR22"/>
    <property type="match status" value="1"/>
</dbReference>
<feature type="region of interest" description="Disordered" evidence="2">
    <location>
        <begin position="151"/>
        <end position="191"/>
    </location>
</feature>
<dbReference type="AlphaFoldDB" id="A0A7Y0HH63"/>
<dbReference type="PANTHER" id="PTHR43228">
    <property type="entry name" value="TWO-COMPONENT RESPONSE REGULATOR"/>
    <property type="match status" value="1"/>
</dbReference>
<dbReference type="Proteomes" id="UP000539372">
    <property type="component" value="Unassembled WGS sequence"/>
</dbReference>
<dbReference type="Pfam" id="PF00072">
    <property type="entry name" value="Response_reg"/>
    <property type="match status" value="1"/>
</dbReference>
<gene>
    <name evidence="4" type="ORF">HH303_11760</name>
</gene>
<evidence type="ECO:0000313" key="5">
    <source>
        <dbReference type="Proteomes" id="UP000539372"/>
    </source>
</evidence>
<accession>A0A7Y0HH63</accession>
<sequence>MAFCPKNLTILIAEDNAAIRILVRETLKVFGVRHIVECSNGADAFQRVCDQNIDVVILDWQMAPMDGIEATRKIRRKAPAPACEVPILMMTGHTELKRVQAARDAGVTEFLAKPISAASLHQRLMTLFEQPRPFVRASSYVGPDRRRRIALGAPQRRAGDGAGQASASPAKQFEPPDEAVFDIEHIKDGSS</sequence>
<dbReference type="SUPFAM" id="SSF52172">
    <property type="entry name" value="CheY-like"/>
    <property type="match status" value="1"/>
</dbReference>
<organism evidence="4 5">
    <name type="scientific">Pacificispira spongiicola</name>
    <dbReference type="NCBI Taxonomy" id="2729598"/>
    <lineage>
        <taxon>Bacteria</taxon>
        <taxon>Pseudomonadati</taxon>
        <taxon>Pseudomonadota</taxon>
        <taxon>Alphaproteobacteria</taxon>
        <taxon>Rhodospirillales</taxon>
        <taxon>Rhodospirillaceae</taxon>
        <taxon>Pacificispira</taxon>
    </lineage>
</organism>
<reference evidence="4 5" key="1">
    <citation type="submission" date="2020-04" db="EMBL/GenBank/DDBJ databases">
        <title>Rhodospirillaceae bacterium KN72 isolated from deep sea.</title>
        <authorList>
            <person name="Zhang D.-C."/>
        </authorList>
    </citation>
    <scope>NUCLEOTIDE SEQUENCE [LARGE SCALE GENOMIC DNA]</scope>
    <source>
        <strain evidence="4 5">KN72</strain>
    </source>
</reference>
<dbReference type="CDD" id="cd17546">
    <property type="entry name" value="REC_hyHK_CKI1_RcsC-like"/>
    <property type="match status" value="1"/>
</dbReference>
<feature type="modified residue" description="4-aspartylphosphate" evidence="1">
    <location>
        <position position="59"/>
    </location>
</feature>
<dbReference type="InterPro" id="IPR052048">
    <property type="entry name" value="ST_Response_Regulator"/>
</dbReference>
<comment type="caution">
    <text evidence="4">The sequence shown here is derived from an EMBL/GenBank/DDBJ whole genome shotgun (WGS) entry which is preliminary data.</text>
</comment>
<dbReference type="Gene3D" id="3.40.50.2300">
    <property type="match status" value="1"/>
</dbReference>
<evidence type="ECO:0000256" key="1">
    <source>
        <dbReference type="PROSITE-ProRule" id="PRU00169"/>
    </source>
</evidence>
<evidence type="ECO:0000259" key="3">
    <source>
        <dbReference type="PROSITE" id="PS50110"/>
    </source>
</evidence>
<dbReference type="RefSeq" id="WP_169625522.1">
    <property type="nucleotide sequence ID" value="NZ_JABBNT010000003.1"/>
</dbReference>
<dbReference type="InterPro" id="IPR011006">
    <property type="entry name" value="CheY-like_superfamily"/>
</dbReference>
<keyword evidence="1" id="KW-0597">Phosphoprotein</keyword>
<dbReference type="PROSITE" id="PS50110">
    <property type="entry name" value="RESPONSE_REGULATORY"/>
    <property type="match status" value="1"/>
</dbReference>
<dbReference type="InterPro" id="IPR001789">
    <property type="entry name" value="Sig_transdc_resp-reg_receiver"/>
</dbReference>
<name>A0A7Y0HH63_9PROT</name>
<evidence type="ECO:0000313" key="4">
    <source>
        <dbReference type="EMBL" id="NMM45159.1"/>
    </source>
</evidence>
<feature type="domain" description="Response regulatory" evidence="3">
    <location>
        <begin position="9"/>
        <end position="128"/>
    </location>
</feature>
<dbReference type="GO" id="GO:0000160">
    <property type="term" value="P:phosphorelay signal transduction system"/>
    <property type="evidence" value="ECO:0007669"/>
    <property type="project" value="InterPro"/>
</dbReference>
<dbReference type="EMBL" id="JABBNT010000003">
    <property type="protein sequence ID" value="NMM45159.1"/>
    <property type="molecule type" value="Genomic_DNA"/>
</dbReference>